<keyword evidence="2" id="KW-1185">Reference proteome</keyword>
<dbReference type="InterPro" id="IPR008042">
    <property type="entry name" value="Retrotrans_Pao"/>
</dbReference>
<dbReference type="PANTHER" id="PTHR47331">
    <property type="entry name" value="PHD-TYPE DOMAIN-CONTAINING PROTEIN"/>
    <property type="match status" value="1"/>
</dbReference>
<protein>
    <recommendedName>
        <fullName evidence="3">Peptidase aspartic putative domain-containing protein</fullName>
    </recommendedName>
</protein>
<dbReference type="SUPFAM" id="SSF56672">
    <property type="entry name" value="DNA/RNA polymerases"/>
    <property type="match status" value="1"/>
</dbReference>
<name>A0ABM1XKC3_AEDAL</name>
<dbReference type="PANTHER" id="PTHR47331:SF5">
    <property type="entry name" value="RIBONUCLEASE H"/>
    <property type="match status" value="1"/>
</dbReference>
<dbReference type="InterPro" id="IPR043502">
    <property type="entry name" value="DNA/RNA_pol_sf"/>
</dbReference>
<dbReference type="Proteomes" id="UP000069940">
    <property type="component" value="Unassembled WGS sequence"/>
</dbReference>
<dbReference type="GeneID" id="134290983"/>
<proteinExistence type="predicted"/>
<dbReference type="Pfam" id="PF05380">
    <property type="entry name" value="Peptidase_A17"/>
    <property type="match status" value="1"/>
</dbReference>
<evidence type="ECO:0000313" key="1">
    <source>
        <dbReference type="EnsemblMetazoa" id="AALFPA23_000453.P38039"/>
    </source>
</evidence>
<reference evidence="1" key="2">
    <citation type="submission" date="2025-05" db="UniProtKB">
        <authorList>
            <consortium name="EnsemblMetazoa"/>
        </authorList>
    </citation>
    <scope>IDENTIFICATION</scope>
    <source>
        <strain evidence="1">Foshan</strain>
    </source>
</reference>
<evidence type="ECO:0008006" key="3">
    <source>
        <dbReference type="Google" id="ProtNLM"/>
    </source>
</evidence>
<dbReference type="EnsemblMetazoa" id="AALFPA23_000453.R38039">
    <property type="protein sequence ID" value="AALFPA23_000453.P38039"/>
    <property type="gene ID" value="AALFPA23_000453"/>
</dbReference>
<reference evidence="2" key="1">
    <citation type="journal article" date="2015" name="Proc. Natl. Acad. Sci. U.S.A.">
        <title>Genome sequence of the Asian Tiger mosquito, Aedes albopictus, reveals insights into its biology, genetics, and evolution.</title>
        <authorList>
            <person name="Chen X.G."/>
            <person name="Jiang X."/>
            <person name="Gu J."/>
            <person name="Xu M."/>
            <person name="Wu Y."/>
            <person name="Deng Y."/>
            <person name="Zhang C."/>
            <person name="Bonizzoni M."/>
            <person name="Dermauw W."/>
            <person name="Vontas J."/>
            <person name="Armbruster P."/>
            <person name="Huang X."/>
            <person name="Yang Y."/>
            <person name="Zhang H."/>
            <person name="He W."/>
            <person name="Peng H."/>
            <person name="Liu Y."/>
            <person name="Wu K."/>
            <person name="Chen J."/>
            <person name="Lirakis M."/>
            <person name="Topalis P."/>
            <person name="Van Leeuwen T."/>
            <person name="Hall A.B."/>
            <person name="Jiang X."/>
            <person name="Thorpe C."/>
            <person name="Mueller R.L."/>
            <person name="Sun C."/>
            <person name="Waterhouse R.M."/>
            <person name="Yan G."/>
            <person name="Tu Z.J."/>
            <person name="Fang X."/>
            <person name="James A.A."/>
        </authorList>
    </citation>
    <scope>NUCLEOTIDE SEQUENCE [LARGE SCALE GENOMIC DNA]</scope>
    <source>
        <strain evidence="2">Foshan</strain>
    </source>
</reference>
<accession>A0ABM1XKC3</accession>
<dbReference type="RefSeq" id="XP_062714208.1">
    <property type="nucleotide sequence ID" value="XM_062858224.1"/>
</dbReference>
<organism evidence="1 2">
    <name type="scientific">Aedes albopictus</name>
    <name type="common">Asian tiger mosquito</name>
    <name type="synonym">Stegomyia albopicta</name>
    <dbReference type="NCBI Taxonomy" id="7160"/>
    <lineage>
        <taxon>Eukaryota</taxon>
        <taxon>Metazoa</taxon>
        <taxon>Ecdysozoa</taxon>
        <taxon>Arthropoda</taxon>
        <taxon>Hexapoda</taxon>
        <taxon>Insecta</taxon>
        <taxon>Pterygota</taxon>
        <taxon>Neoptera</taxon>
        <taxon>Endopterygota</taxon>
        <taxon>Diptera</taxon>
        <taxon>Nematocera</taxon>
        <taxon>Culicoidea</taxon>
        <taxon>Culicidae</taxon>
        <taxon>Culicinae</taxon>
        <taxon>Aedini</taxon>
        <taxon>Aedes</taxon>
        <taxon>Stegomyia</taxon>
    </lineage>
</organism>
<evidence type="ECO:0000313" key="2">
    <source>
        <dbReference type="Proteomes" id="UP000069940"/>
    </source>
</evidence>
<sequence length="716" mass="81705">MSAAERKLRGLKNRKRSIITSVASIRTFVANYEAERDKCEVPVRLENLMELWKEFNTVQAELEMIEEDNEVLDAYLKERTEFERAYYRVKGTLVLLNQSNSPTVARNSIGSSNDNAGQTHIKLPDIKLPVFSGEYENCMECFWTIEDDAAVAYSPVEAFCEKFFRDTTVRNEDGRYVVRIPFKEDALETLGTNRQTALRRFQLIEGRLQRDPNLEAEYRKFMGEYEKLGHMKRVSETEAASEPAYFLPHHPIIREDSSTTKFRVVFDASCKSSTEVSLNDVMLVGPVVQEDLRSITMRVRLHPIMLISDVAKMYRQISLFPEDCRFHLIFWRSSPSETVQIYQLQTVTYGTASAPYLATRVLQQLAQEERDNYPLAAKATCEDFNVDDFFSGANSVANAVNLRKQMDAMFNSAGMQLRKWTSNAPETLEGVPNDNRAMQSSVDFDKDQSIKTLGLHWEPNSDQLKYVVPEVTIDPASPVTKRSALSCIAKLFDPLGLVGPVVVCAKMFMQTLWGLKDENGNQYDWDKDLPEEIKKRWIDYYTELPQLNTLRIERFVVLRDATSLELHFFSDASIAAYGSCIYIQSSNSSGDVKVSLLTSRSKDAPLKQQSFPRLELCGALLSAELYEKVSAALRFTSKAYFWVDSTTVLSWLKATPSTWSTTIPGKQSRNAWFNKKCRWQKTSRVGLRPVSVWDRDQTVPTQTSSLTQSTFISKID</sequence>